<evidence type="ECO:0000313" key="1">
    <source>
        <dbReference type="EMBL" id="VDP23728.1"/>
    </source>
</evidence>
<evidence type="ECO:0000313" key="2">
    <source>
        <dbReference type="Proteomes" id="UP000277204"/>
    </source>
</evidence>
<organism evidence="1 2">
    <name type="scientific">Schistosoma margrebowiei</name>
    <dbReference type="NCBI Taxonomy" id="48269"/>
    <lineage>
        <taxon>Eukaryota</taxon>
        <taxon>Metazoa</taxon>
        <taxon>Spiralia</taxon>
        <taxon>Lophotrochozoa</taxon>
        <taxon>Platyhelminthes</taxon>
        <taxon>Trematoda</taxon>
        <taxon>Digenea</taxon>
        <taxon>Strigeidida</taxon>
        <taxon>Schistosomatoidea</taxon>
        <taxon>Schistosomatidae</taxon>
        <taxon>Schistosoma</taxon>
    </lineage>
</organism>
<dbReference type="Proteomes" id="UP000277204">
    <property type="component" value="Unassembled WGS sequence"/>
</dbReference>
<reference evidence="1 2" key="1">
    <citation type="submission" date="2018-11" db="EMBL/GenBank/DDBJ databases">
        <authorList>
            <consortium name="Pathogen Informatics"/>
        </authorList>
    </citation>
    <scope>NUCLEOTIDE SEQUENCE [LARGE SCALE GENOMIC DNA]</scope>
    <source>
        <strain evidence="1 2">Zambia</strain>
    </source>
</reference>
<dbReference type="EMBL" id="UZAI01017362">
    <property type="protein sequence ID" value="VDP23728.1"/>
    <property type="molecule type" value="Genomic_DNA"/>
</dbReference>
<sequence>MQVKTNSRASASASVSLVKHKGKSKILKYNTENTNPITLDEEALEEEEAFTYLHRIIDEQGGLGADVNANIGKASATFLQLRNIWDSKQLSTTIKVRIFNTNVLTVLLYGPETWRTTTTISNMVQVFINNCLRKVLNIR</sequence>
<dbReference type="PANTHER" id="PTHR47027:SF25">
    <property type="entry name" value="REVERSE TRANSCRIPTASE DOMAIN-CONTAINING PROTEIN"/>
    <property type="match status" value="1"/>
</dbReference>
<dbReference type="AlphaFoldDB" id="A0A183MMW4"/>
<protein>
    <submittedName>
        <fullName evidence="1">Uncharacterized protein</fullName>
    </submittedName>
</protein>
<dbReference type="PANTHER" id="PTHR47027">
    <property type="entry name" value="REVERSE TRANSCRIPTASE DOMAIN-CONTAINING PROTEIN"/>
    <property type="match status" value="1"/>
</dbReference>
<gene>
    <name evidence="1" type="ORF">SMRZ_LOCUS17389</name>
</gene>
<name>A0A183MMW4_9TREM</name>
<accession>A0A183MMW4</accession>
<proteinExistence type="predicted"/>
<dbReference type="Pfam" id="PF20049">
    <property type="entry name" value="DUF6451"/>
    <property type="match status" value="1"/>
</dbReference>
<dbReference type="InterPro" id="IPR045609">
    <property type="entry name" value="DUF6451"/>
</dbReference>
<keyword evidence="2" id="KW-1185">Reference proteome</keyword>